<feature type="transmembrane region" description="Helical" evidence="6">
    <location>
        <begin position="395"/>
        <end position="416"/>
    </location>
</feature>
<evidence type="ECO:0000259" key="8">
    <source>
        <dbReference type="Pfam" id="PF13567"/>
    </source>
</evidence>
<feature type="domain" description="ComEC/Rec2-related protein" evidence="7">
    <location>
        <begin position="237"/>
        <end position="505"/>
    </location>
</feature>
<dbReference type="Pfam" id="PF13567">
    <property type="entry name" value="DUF4131"/>
    <property type="match status" value="1"/>
</dbReference>
<evidence type="ECO:0000256" key="1">
    <source>
        <dbReference type="ARBA" id="ARBA00004651"/>
    </source>
</evidence>
<feature type="transmembrane region" description="Helical" evidence="6">
    <location>
        <begin position="436"/>
        <end position="456"/>
    </location>
</feature>
<feature type="transmembrane region" description="Helical" evidence="6">
    <location>
        <begin position="488"/>
        <end position="511"/>
    </location>
</feature>
<keyword evidence="5 6" id="KW-0472">Membrane</keyword>
<dbReference type="NCBIfam" id="TIGR00360">
    <property type="entry name" value="ComEC_N-term"/>
    <property type="match status" value="1"/>
</dbReference>
<accession>A0A6G8PX82</accession>
<feature type="transmembrane region" description="Helical" evidence="6">
    <location>
        <begin position="29"/>
        <end position="62"/>
    </location>
</feature>
<proteinExistence type="predicted"/>
<feature type="transmembrane region" description="Helical" evidence="6">
    <location>
        <begin position="463"/>
        <end position="482"/>
    </location>
</feature>
<dbReference type="AlphaFoldDB" id="A0A6G8PX82"/>
<dbReference type="Proteomes" id="UP000502706">
    <property type="component" value="Chromosome"/>
</dbReference>
<dbReference type="KEGG" id="rmar:GBA65_10020"/>
<keyword evidence="2" id="KW-1003">Cell membrane</keyword>
<dbReference type="RefSeq" id="WP_166396472.1">
    <property type="nucleotide sequence ID" value="NZ_CP045121.1"/>
</dbReference>
<dbReference type="PANTHER" id="PTHR30619:SF1">
    <property type="entry name" value="RECOMBINATION PROTEIN 2"/>
    <property type="match status" value="1"/>
</dbReference>
<dbReference type="PANTHER" id="PTHR30619">
    <property type="entry name" value="DNA INTERNALIZATION/COMPETENCE PROTEIN COMEC/REC2"/>
    <property type="match status" value="1"/>
</dbReference>
<dbReference type="InterPro" id="IPR004477">
    <property type="entry name" value="ComEC_N"/>
</dbReference>
<organism evidence="9 10">
    <name type="scientific">Rubrobacter marinus</name>
    <dbReference type="NCBI Taxonomy" id="2653852"/>
    <lineage>
        <taxon>Bacteria</taxon>
        <taxon>Bacillati</taxon>
        <taxon>Actinomycetota</taxon>
        <taxon>Rubrobacteria</taxon>
        <taxon>Rubrobacterales</taxon>
        <taxon>Rubrobacteraceae</taxon>
        <taxon>Rubrobacter</taxon>
    </lineage>
</organism>
<keyword evidence="10" id="KW-1185">Reference proteome</keyword>
<feature type="transmembrane region" description="Helical" evidence="6">
    <location>
        <begin position="258"/>
        <end position="280"/>
    </location>
</feature>
<sequence>MQAFRTSESTGTRGLRLDLSPPVRLDLWALLLALGVASGTLAPPLGVALVLVGVSVSVAAVVRPSGLVPPGWRAMAILGSLFIAGGVCIAFLHASTPDPLRELAAVMPGEVEVVGRVSSPPVPTKIGYRAEVRVEHLWYEEKEVLRGGAVEVYSADMRVGVGDRVRFAGEIERPEVGEDGFDYGRYLQTRRVSGIVYAGGVWPMDEERGTIGQMHRATDLALGHGLRPREASVVRGMVLGDPSRIPEDLEEAFRRAGVMHVLAISGQHVAVLAAMIYLVLRLLAVPTLLRNLTVLTLVWLYIVVAGAPPSAIRAGVVATFVLAAPLLKRQLSPLHFMTTMLAAVLSWNPMLVYNPGFQLSVAAVFGILLLRKPLQALVKRTIFRRAKKPPELVSNLLAVSLAAQIATTPIIATSFGEVSAVGLLTNLVAVPLSGPILTLGLLGVLAGSASATLAHLINAPNGFLVTVLASVAEGGAALPGAAVPTPGASLPLVALFYLGCAYAAIAGVVLPEERWPRAAGITVVLCVLWVVLVAVLPG</sequence>
<dbReference type="Pfam" id="PF03772">
    <property type="entry name" value="Competence"/>
    <property type="match status" value="1"/>
</dbReference>
<evidence type="ECO:0000256" key="3">
    <source>
        <dbReference type="ARBA" id="ARBA00022692"/>
    </source>
</evidence>
<evidence type="ECO:0000313" key="9">
    <source>
        <dbReference type="EMBL" id="QIN78800.1"/>
    </source>
</evidence>
<evidence type="ECO:0000256" key="6">
    <source>
        <dbReference type="SAM" id="Phobius"/>
    </source>
</evidence>
<protein>
    <submittedName>
        <fullName evidence="9">DUF4131 domain-containing protein</fullName>
    </submittedName>
</protein>
<evidence type="ECO:0000256" key="4">
    <source>
        <dbReference type="ARBA" id="ARBA00022989"/>
    </source>
</evidence>
<feature type="domain" description="DUF4131" evidence="8">
    <location>
        <begin position="43"/>
        <end position="202"/>
    </location>
</feature>
<gene>
    <name evidence="9" type="ORF">GBA65_10020</name>
</gene>
<dbReference type="GO" id="GO:0005886">
    <property type="term" value="C:plasma membrane"/>
    <property type="evidence" value="ECO:0007669"/>
    <property type="project" value="UniProtKB-SubCell"/>
</dbReference>
<feature type="transmembrane region" description="Helical" evidence="6">
    <location>
        <begin position="518"/>
        <end position="536"/>
    </location>
</feature>
<evidence type="ECO:0000256" key="2">
    <source>
        <dbReference type="ARBA" id="ARBA00022475"/>
    </source>
</evidence>
<dbReference type="InterPro" id="IPR052159">
    <property type="entry name" value="Competence_DNA_uptake"/>
</dbReference>
<reference evidence="9 10" key="1">
    <citation type="submission" date="2019-10" db="EMBL/GenBank/DDBJ databases">
        <title>Rubrobacter sp nov SCSIO 52915 isolated from a deep-sea sediment in the South China Sea.</title>
        <authorList>
            <person name="Chen R.W."/>
        </authorList>
    </citation>
    <scope>NUCLEOTIDE SEQUENCE [LARGE SCALE GENOMIC DNA]</scope>
    <source>
        <strain evidence="9 10">SCSIO 52915</strain>
    </source>
</reference>
<keyword evidence="4 6" id="KW-1133">Transmembrane helix</keyword>
<keyword evidence="3 6" id="KW-0812">Transmembrane</keyword>
<comment type="subcellular location">
    <subcellularLocation>
        <location evidence="1">Cell membrane</location>
        <topology evidence="1">Multi-pass membrane protein</topology>
    </subcellularLocation>
</comment>
<feature type="transmembrane region" description="Helical" evidence="6">
    <location>
        <begin position="74"/>
        <end position="94"/>
    </location>
</feature>
<evidence type="ECO:0000313" key="10">
    <source>
        <dbReference type="Proteomes" id="UP000502706"/>
    </source>
</evidence>
<evidence type="ECO:0000259" key="7">
    <source>
        <dbReference type="Pfam" id="PF03772"/>
    </source>
</evidence>
<dbReference type="InterPro" id="IPR025405">
    <property type="entry name" value="DUF4131"/>
</dbReference>
<name>A0A6G8PX82_9ACTN</name>
<feature type="transmembrane region" description="Helical" evidence="6">
    <location>
        <begin position="357"/>
        <end position="374"/>
    </location>
</feature>
<dbReference type="EMBL" id="CP045121">
    <property type="protein sequence ID" value="QIN78800.1"/>
    <property type="molecule type" value="Genomic_DNA"/>
</dbReference>
<evidence type="ECO:0000256" key="5">
    <source>
        <dbReference type="ARBA" id="ARBA00023136"/>
    </source>
</evidence>